<keyword evidence="2" id="KW-1185">Reference proteome</keyword>
<dbReference type="AlphaFoldDB" id="A0AAN6NCH5"/>
<reference evidence="2" key="1">
    <citation type="journal article" date="2023" name="Mol. Phylogenet. Evol.">
        <title>Genome-scale phylogeny and comparative genomics of the fungal order Sordariales.</title>
        <authorList>
            <person name="Hensen N."/>
            <person name="Bonometti L."/>
            <person name="Westerberg I."/>
            <person name="Brannstrom I.O."/>
            <person name="Guillou S."/>
            <person name="Cros-Aarteil S."/>
            <person name="Calhoun S."/>
            <person name="Haridas S."/>
            <person name="Kuo A."/>
            <person name="Mondo S."/>
            <person name="Pangilinan J."/>
            <person name="Riley R."/>
            <person name="LaButti K."/>
            <person name="Andreopoulos B."/>
            <person name="Lipzen A."/>
            <person name="Chen C."/>
            <person name="Yan M."/>
            <person name="Daum C."/>
            <person name="Ng V."/>
            <person name="Clum A."/>
            <person name="Steindorff A."/>
            <person name="Ohm R.A."/>
            <person name="Martin F."/>
            <person name="Silar P."/>
            <person name="Natvig D.O."/>
            <person name="Lalanne C."/>
            <person name="Gautier V."/>
            <person name="Ament-Velasquez S.L."/>
            <person name="Kruys A."/>
            <person name="Hutchinson M.I."/>
            <person name="Powell A.J."/>
            <person name="Barry K."/>
            <person name="Miller A.N."/>
            <person name="Grigoriev I.V."/>
            <person name="Debuchy R."/>
            <person name="Gladieux P."/>
            <person name="Hiltunen Thoren M."/>
            <person name="Johannesson H."/>
        </authorList>
    </citation>
    <scope>NUCLEOTIDE SEQUENCE [LARGE SCALE GENOMIC DNA]</scope>
    <source>
        <strain evidence="2">CBS 340.73</strain>
    </source>
</reference>
<sequence>IFLKAQYNLIRYVKTEILFNIKSKNIALFFKRYIFYHYKLLLKVIINGGFKFKAEINNLYELIKVHIIIILTYNL</sequence>
<evidence type="ECO:0000313" key="1">
    <source>
        <dbReference type="EMBL" id="KAK3943239.1"/>
    </source>
</evidence>
<evidence type="ECO:0000313" key="2">
    <source>
        <dbReference type="Proteomes" id="UP001303473"/>
    </source>
</evidence>
<organism evidence="1 2">
    <name type="scientific">Diplogelasinospora grovesii</name>
    <dbReference type="NCBI Taxonomy" id="303347"/>
    <lineage>
        <taxon>Eukaryota</taxon>
        <taxon>Fungi</taxon>
        <taxon>Dikarya</taxon>
        <taxon>Ascomycota</taxon>
        <taxon>Pezizomycotina</taxon>
        <taxon>Sordariomycetes</taxon>
        <taxon>Sordariomycetidae</taxon>
        <taxon>Sordariales</taxon>
        <taxon>Diplogelasinosporaceae</taxon>
        <taxon>Diplogelasinospora</taxon>
    </lineage>
</organism>
<dbReference type="EMBL" id="MU853767">
    <property type="protein sequence ID" value="KAK3943239.1"/>
    <property type="molecule type" value="Genomic_DNA"/>
</dbReference>
<proteinExistence type="predicted"/>
<gene>
    <name evidence="1" type="ORF">QBC46DRAFT_254481</name>
</gene>
<protein>
    <submittedName>
        <fullName evidence="1">Uncharacterized protein</fullName>
    </submittedName>
</protein>
<dbReference type="Proteomes" id="UP001303473">
    <property type="component" value="Unassembled WGS sequence"/>
</dbReference>
<comment type="caution">
    <text evidence="1">The sequence shown here is derived from an EMBL/GenBank/DDBJ whole genome shotgun (WGS) entry which is preliminary data.</text>
</comment>
<name>A0AAN6NCH5_9PEZI</name>
<feature type="non-terminal residue" evidence="1">
    <location>
        <position position="1"/>
    </location>
</feature>
<accession>A0AAN6NCH5</accession>